<evidence type="ECO:0000313" key="5">
    <source>
        <dbReference type="Proteomes" id="UP001152320"/>
    </source>
</evidence>
<evidence type="ECO:0000256" key="1">
    <source>
        <dbReference type="ARBA" id="ARBA00010236"/>
    </source>
</evidence>
<gene>
    <name evidence="4" type="ORF">HOLleu_35996</name>
</gene>
<comment type="caution">
    <text evidence="4">The sequence shown here is derived from an EMBL/GenBank/DDBJ whole genome shotgun (WGS) entry which is preliminary data.</text>
</comment>
<proteinExistence type="inferred from homology"/>
<dbReference type="SUPFAM" id="SSF52540">
    <property type="entry name" value="P-loop containing nucleoside triphosphate hydrolases"/>
    <property type="match status" value="1"/>
</dbReference>
<protein>
    <submittedName>
        <fullName evidence="4">WSC domain-containing protein 1</fullName>
    </submittedName>
</protein>
<evidence type="ECO:0000256" key="2">
    <source>
        <dbReference type="SAM" id="MobiDB-lite"/>
    </source>
</evidence>
<dbReference type="PANTHER" id="PTHR45964:SF9">
    <property type="entry name" value="SULFOTRANSFERASE"/>
    <property type="match status" value="1"/>
</dbReference>
<comment type="similarity">
    <text evidence="1">Belongs to the WSCD family.</text>
</comment>
<feature type="domain" description="Sulfotransferase" evidence="3">
    <location>
        <begin position="244"/>
        <end position="357"/>
    </location>
</feature>
<dbReference type="InterPro" id="IPR000863">
    <property type="entry name" value="Sulfotransferase_dom"/>
</dbReference>
<reference evidence="4" key="1">
    <citation type="submission" date="2021-10" db="EMBL/GenBank/DDBJ databases">
        <title>Tropical sea cucumber genome reveals ecological adaptation and Cuvierian tubules defense mechanism.</title>
        <authorList>
            <person name="Chen T."/>
        </authorList>
    </citation>
    <scope>NUCLEOTIDE SEQUENCE</scope>
    <source>
        <strain evidence="4">Nanhai2018</strain>
        <tissue evidence="4">Muscle</tissue>
    </source>
</reference>
<evidence type="ECO:0000259" key="3">
    <source>
        <dbReference type="Pfam" id="PF00685"/>
    </source>
</evidence>
<feature type="region of interest" description="Disordered" evidence="2">
    <location>
        <begin position="113"/>
        <end position="136"/>
    </location>
</feature>
<dbReference type="Pfam" id="PF00685">
    <property type="entry name" value="Sulfotransfer_1"/>
    <property type="match status" value="1"/>
</dbReference>
<dbReference type="OrthoDB" id="5985073at2759"/>
<accession>A0A9Q0YNM6</accession>
<keyword evidence="5" id="KW-1185">Reference proteome</keyword>
<evidence type="ECO:0000313" key="4">
    <source>
        <dbReference type="EMBL" id="KAJ8023532.1"/>
    </source>
</evidence>
<dbReference type="Gene3D" id="3.40.50.300">
    <property type="entry name" value="P-loop containing nucleotide triphosphate hydrolases"/>
    <property type="match status" value="1"/>
</dbReference>
<dbReference type="EMBL" id="JAIZAY010000019">
    <property type="protein sequence ID" value="KAJ8023532.1"/>
    <property type="molecule type" value="Genomic_DNA"/>
</dbReference>
<dbReference type="Proteomes" id="UP001152320">
    <property type="component" value="Chromosome 19"/>
</dbReference>
<dbReference type="AlphaFoldDB" id="A0A9Q0YNM6"/>
<dbReference type="GO" id="GO:0008146">
    <property type="term" value="F:sulfotransferase activity"/>
    <property type="evidence" value="ECO:0007669"/>
    <property type="project" value="InterPro"/>
</dbReference>
<dbReference type="InterPro" id="IPR027417">
    <property type="entry name" value="P-loop_NTPase"/>
</dbReference>
<organism evidence="4 5">
    <name type="scientific">Holothuria leucospilota</name>
    <name type="common">Black long sea cucumber</name>
    <name type="synonym">Mertensiothuria leucospilota</name>
    <dbReference type="NCBI Taxonomy" id="206669"/>
    <lineage>
        <taxon>Eukaryota</taxon>
        <taxon>Metazoa</taxon>
        <taxon>Echinodermata</taxon>
        <taxon>Eleutherozoa</taxon>
        <taxon>Echinozoa</taxon>
        <taxon>Holothuroidea</taxon>
        <taxon>Aspidochirotacea</taxon>
        <taxon>Aspidochirotida</taxon>
        <taxon>Holothuriidae</taxon>
        <taxon>Holothuria</taxon>
    </lineage>
</organism>
<dbReference type="InterPro" id="IPR051589">
    <property type="entry name" value="Sialate-O-sulfotransferase"/>
</dbReference>
<sequence length="398" mass="45540">MISEFNMPCSVLGIFKRNHLPLISILGCISCVYILSQTNTSSKDEHLAIESRDYSKGLYRGPHTSDNEVKRGEVPIVLNQDYNENIDRNAPKEDIANVKIEEPPKADIAVETAPSNNQVPQQPPAQPEAGDDSGLEVTYQDPSRVQFPGYEQCARVVFQPEHAMPLVALAVYMSSGDVVIRQRLQAATGIYTGSYFWDKGEAEYPRAKSGIFLGSTIDYTLGRTVVAKTQIAQPEHIVTFEGGVVLVIRNPYTMLISEYIRRKKETDPTRQWTTDEIVEWFKLSDWKTFFQTEVGNWRSFAIQWITYAKRLLIVSYEYFFDQPVQETTRIIVFLNVQQDDERISCSIQSYPNDPTNNEIYFDPYTGEMKQLITTYIQEVNQTIITRGLRPLPTWKRTC</sequence>
<name>A0A9Q0YNM6_HOLLE</name>
<dbReference type="PANTHER" id="PTHR45964">
    <property type="entry name" value="WSCD FAMILY MEMBER CG9164"/>
    <property type="match status" value="1"/>
</dbReference>